<evidence type="ECO:0000256" key="3">
    <source>
        <dbReference type="ARBA" id="ARBA00022989"/>
    </source>
</evidence>
<name>A0A1F6M769_9BACT</name>
<dbReference type="AlphaFoldDB" id="A0A1F6M769"/>
<feature type="transmembrane region" description="Helical" evidence="5">
    <location>
        <begin position="25"/>
        <end position="48"/>
    </location>
</feature>
<feature type="transmembrane region" description="Helical" evidence="5">
    <location>
        <begin position="54"/>
        <end position="79"/>
    </location>
</feature>
<evidence type="ECO:0000313" key="8">
    <source>
        <dbReference type="Proteomes" id="UP000176282"/>
    </source>
</evidence>
<evidence type="ECO:0000313" key="7">
    <source>
        <dbReference type="EMBL" id="OGH67451.1"/>
    </source>
</evidence>
<feature type="transmembrane region" description="Helical" evidence="5">
    <location>
        <begin position="310"/>
        <end position="326"/>
    </location>
</feature>
<comment type="subcellular location">
    <subcellularLocation>
        <location evidence="1">Membrane</location>
        <topology evidence="1">Multi-pass membrane protein</topology>
    </subcellularLocation>
</comment>
<dbReference type="Proteomes" id="UP000176282">
    <property type="component" value="Unassembled WGS sequence"/>
</dbReference>
<organism evidence="7 8">
    <name type="scientific">Candidatus Magasanikbacteria bacterium RIFCSPHIGHO2_02_FULL_47_14</name>
    <dbReference type="NCBI Taxonomy" id="1798680"/>
    <lineage>
        <taxon>Bacteria</taxon>
        <taxon>Candidatus Magasanikiibacteriota</taxon>
    </lineage>
</organism>
<evidence type="ECO:0000256" key="5">
    <source>
        <dbReference type="SAM" id="Phobius"/>
    </source>
</evidence>
<feature type="transmembrane region" description="Helical" evidence="5">
    <location>
        <begin position="332"/>
        <end position="352"/>
    </location>
</feature>
<comment type="caution">
    <text evidence="7">The sequence shown here is derived from an EMBL/GenBank/DDBJ whole genome shotgun (WGS) entry which is preliminary data.</text>
</comment>
<feature type="transmembrane region" description="Helical" evidence="5">
    <location>
        <begin position="126"/>
        <end position="149"/>
    </location>
</feature>
<sequence length="394" mass="42917">MKYHRLDQERPVVHHQGTFRKQLSLWEAVALIVSGTVGAGVLGIPYAIAKVGLIPGVIYIIGVGLLVMGLHLLLGEVAVRTGENMQLAGLARRYLGKSGEIVMDVVFYIMTLGALVVYIIGVGNALQAIFGGETFLWSMIFFVLATPLLLRGLRTIKTAELLLTIAIFAVVVCIGAWSSPHLAFPDWQFINTAALFFPYGILLFAFNGTTAIPEAHALLGKRNVLFKHAVIISSVITIVFYTVFALVVVGVTGFETTEVATIGLGLALGPTMVIFGNLFAVLAMATSYLLLGVSLRDSLHWDYKVQQKTAGLLVSFLPLTIFFLGVKEFIKTIEVIGGVFVSIEMFLILFIYLQARRHAGRAAGTYQVHHGLWMTCMLLIAFLVGGVYSVFSIF</sequence>
<feature type="transmembrane region" description="Helical" evidence="5">
    <location>
        <begin position="266"/>
        <end position="290"/>
    </location>
</feature>
<keyword evidence="4 5" id="KW-0472">Membrane</keyword>
<evidence type="ECO:0000256" key="2">
    <source>
        <dbReference type="ARBA" id="ARBA00022692"/>
    </source>
</evidence>
<evidence type="ECO:0000256" key="1">
    <source>
        <dbReference type="ARBA" id="ARBA00004141"/>
    </source>
</evidence>
<feature type="transmembrane region" description="Helical" evidence="5">
    <location>
        <begin position="161"/>
        <end position="177"/>
    </location>
</feature>
<gene>
    <name evidence="7" type="ORF">A3J66_02725</name>
</gene>
<dbReference type="PANTHER" id="PTHR22950">
    <property type="entry name" value="AMINO ACID TRANSPORTER"/>
    <property type="match status" value="1"/>
</dbReference>
<dbReference type="Pfam" id="PF01490">
    <property type="entry name" value="Aa_trans"/>
    <property type="match status" value="1"/>
</dbReference>
<keyword evidence="2 5" id="KW-0812">Transmembrane</keyword>
<feature type="transmembrane region" description="Helical" evidence="5">
    <location>
        <begin position="100"/>
        <end position="120"/>
    </location>
</feature>
<accession>A0A1F6M769</accession>
<protein>
    <recommendedName>
        <fullName evidence="6">Amino acid transporter transmembrane domain-containing protein</fullName>
    </recommendedName>
</protein>
<dbReference type="GO" id="GO:0015179">
    <property type="term" value="F:L-amino acid transmembrane transporter activity"/>
    <property type="evidence" value="ECO:0007669"/>
    <property type="project" value="TreeGrafter"/>
</dbReference>
<evidence type="ECO:0000256" key="4">
    <source>
        <dbReference type="ARBA" id="ARBA00023136"/>
    </source>
</evidence>
<dbReference type="InterPro" id="IPR013057">
    <property type="entry name" value="AA_transpt_TM"/>
</dbReference>
<keyword evidence="3 5" id="KW-1133">Transmembrane helix</keyword>
<reference evidence="7 8" key="1">
    <citation type="journal article" date="2016" name="Nat. Commun.">
        <title>Thousands of microbial genomes shed light on interconnected biogeochemical processes in an aquifer system.</title>
        <authorList>
            <person name="Anantharaman K."/>
            <person name="Brown C.T."/>
            <person name="Hug L.A."/>
            <person name="Sharon I."/>
            <person name="Castelle C.J."/>
            <person name="Probst A.J."/>
            <person name="Thomas B.C."/>
            <person name="Singh A."/>
            <person name="Wilkins M.J."/>
            <person name="Karaoz U."/>
            <person name="Brodie E.L."/>
            <person name="Williams K.H."/>
            <person name="Hubbard S.S."/>
            <person name="Banfield J.F."/>
        </authorList>
    </citation>
    <scope>NUCLEOTIDE SEQUENCE [LARGE SCALE GENOMIC DNA]</scope>
</reference>
<evidence type="ECO:0000259" key="6">
    <source>
        <dbReference type="Pfam" id="PF01490"/>
    </source>
</evidence>
<feature type="transmembrane region" description="Helical" evidence="5">
    <location>
        <begin position="189"/>
        <end position="208"/>
    </location>
</feature>
<dbReference type="STRING" id="1798680.A3J66_02725"/>
<feature type="domain" description="Amino acid transporter transmembrane" evidence="6">
    <location>
        <begin position="22"/>
        <end position="305"/>
    </location>
</feature>
<proteinExistence type="predicted"/>
<feature type="transmembrane region" description="Helical" evidence="5">
    <location>
        <begin position="229"/>
        <end position="254"/>
    </location>
</feature>
<dbReference type="EMBL" id="MFQB01000033">
    <property type="protein sequence ID" value="OGH67451.1"/>
    <property type="molecule type" value="Genomic_DNA"/>
</dbReference>
<dbReference type="Gene3D" id="1.20.1740.10">
    <property type="entry name" value="Amino acid/polyamine transporter I"/>
    <property type="match status" value="1"/>
</dbReference>
<dbReference type="GO" id="GO:0016020">
    <property type="term" value="C:membrane"/>
    <property type="evidence" value="ECO:0007669"/>
    <property type="project" value="UniProtKB-SubCell"/>
</dbReference>
<feature type="transmembrane region" description="Helical" evidence="5">
    <location>
        <begin position="372"/>
        <end position="391"/>
    </location>
</feature>